<feature type="repeat" description="MBT" evidence="9">
    <location>
        <begin position="1272"/>
        <end position="1367"/>
    </location>
</feature>
<dbReference type="GO" id="GO:0007405">
    <property type="term" value="P:neuroblast proliferation"/>
    <property type="evidence" value="ECO:0007669"/>
    <property type="project" value="EnsemblMetazoa"/>
</dbReference>
<dbReference type="OrthoDB" id="8188861at2759"/>
<dbReference type="Pfam" id="PF02198">
    <property type="entry name" value="SAM_PNT"/>
    <property type="match status" value="1"/>
</dbReference>
<accession>B3LXL7</accession>
<dbReference type="GO" id="GO:0007281">
    <property type="term" value="P:germ cell development"/>
    <property type="evidence" value="ECO:0007669"/>
    <property type="project" value="EnsemblMetazoa"/>
</dbReference>
<dbReference type="Pfam" id="PF02820">
    <property type="entry name" value="MBT"/>
    <property type="match status" value="3"/>
</dbReference>
<evidence type="ECO:0000256" key="4">
    <source>
        <dbReference type="ARBA" id="ARBA00022771"/>
    </source>
</evidence>
<feature type="compositionally biased region" description="Polar residues" evidence="10">
    <location>
        <begin position="1027"/>
        <end position="1036"/>
    </location>
</feature>
<dbReference type="SMART" id="SM00561">
    <property type="entry name" value="MBT"/>
    <property type="match status" value="3"/>
</dbReference>
<feature type="region of interest" description="Disordered" evidence="10">
    <location>
        <begin position="838"/>
        <end position="871"/>
    </location>
</feature>
<dbReference type="SMART" id="SM00251">
    <property type="entry name" value="SAM_PNT"/>
    <property type="match status" value="1"/>
</dbReference>
<dbReference type="EMBL" id="CH902617">
    <property type="protein sequence ID" value="EDV43911.1"/>
    <property type="molecule type" value="Genomic_DNA"/>
</dbReference>
<dbReference type="SMR" id="B3LXL7"/>
<dbReference type="GO" id="GO:0007347">
    <property type="term" value="P:regulation of preblastoderm mitotic cell cycle"/>
    <property type="evidence" value="ECO:0007669"/>
    <property type="project" value="EnsemblMetazoa"/>
</dbReference>
<dbReference type="FunCoup" id="B3LXL7">
    <property type="interactions" value="137"/>
</dbReference>
<feature type="compositionally biased region" description="Polar residues" evidence="10">
    <location>
        <begin position="533"/>
        <end position="545"/>
    </location>
</feature>
<keyword evidence="5" id="KW-0862">Zinc</keyword>
<evidence type="ECO:0000256" key="3">
    <source>
        <dbReference type="ARBA" id="ARBA00022737"/>
    </source>
</evidence>
<dbReference type="PANTHER" id="PTHR12247">
    <property type="entry name" value="POLYCOMB GROUP PROTEIN"/>
    <property type="match status" value="1"/>
</dbReference>
<feature type="region of interest" description="Disordered" evidence="10">
    <location>
        <begin position="726"/>
        <end position="799"/>
    </location>
</feature>
<dbReference type="GO" id="GO:0043565">
    <property type="term" value="F:sequence-specific DNA binding"/>
    <property type="evidence" value="ECO:0007669"/>
    <property type="project" value="InterPro"/>
</dbReference>
<keyword evidence="7" id="KW-0804">Transcription</keyword>
<dbReference type="PROSITE" id="PS51079">
    <property type="entry name" value="MBT"/>
    <property type="match status" value="3"/>
</dbReference>
<feature type="compositionally biased region" description="Basic and acidic residues" evidence="10">
    <location>
        <begin position="571"/>
        <end position="582"/>
    </location>
</feature>
<keyword evidence="2" id="KW-0479">Metal-binding</keyword>
<gene>
    <name evidence="12" type="primary">Dana\GF18716</name>
    <name evidence="12" type="synonym">dana_GLEANR_19972</name>
    <name evidence="12" type="ORF">GF18716</name>
</gene>
<feature type="region of interest" description="Disordered" evidence="10">
    <location>
        <begin position="433"/>
        <end position="699"/>
    </location>
</feature>
<dbReference type="GO" id="GO:0005700">
    <property type="term" value="C:polytene chromosome"/>
    <property type="evidence" value="ECO:0007669"/>
    <property type="project" value="EnsemblMetazoa"/>
</dbReference>
<evidence type="ECO:0000313" key="12">
    <source>
        <dbReference type="EMBL" id="EDV43911.1"/>
    </source>
</evidence>
<dbReference type="GO" id="GO:0008285">
    <property type="term" value="P:negative regulation of cell population proliferation"/>
    <property type="evidence" value="ECO:0007669"/>
    <property type="project" value="EnsemblMetazoa"/>
</dbReference>
<evidence type="ECO:0000256" key="7">
    <source>
        <dbReference type="ARBA" id="ARBA00023163"/>
    </source>
</evidence>
<feature type="repeat" description="MBT" evidence="9">
    <location>
        <begin position="1163"/>
        <end position="1265"/>
    </location>
</feature>
<sequence>MVPMSMASGVAKQLQQTKREVTIATSMSSATNDSAAGANNNNNLLTLAPRKEELRFLPLASMPTPGKPCSITISNLQAHNMSSNHQNQLHPALKTKLTQMNIVPKPLKGSGSVVTSTSAPLFQLLPAPSKPSQQPLVAILTPSGKTATVIGTTAQANVNSHPVVIRPGQAQISKGHFAIQGNALSQTVGGVVSSGGGAPPGLVGKPELVQKSVIATTASGAVTTNSTLPVQVANPGTTKISLVNPITPRSPLILSKVAVDKLRLKFNQAKANPGSVIISKSGTVKKVLPMPPCSEDMIRTSQNNNNINGKAAIPIKAVSVVADNTNKSMLKSKQIIKAVPLPVKEDTASTALPSVTIQKVLPTAVKIMPLAPASAPVPAPAAAPVATISVPTTANPLPPAPIASASASAVPALSPKPQLIGPETTIVTITPANGSISVPKASNEQAASKPTPTSSTKAVLTSESKTKLEMALNGPHKMVQSETNTKPQAHEPEDLFKPQLAQPKNPPKLQRDPRDTPKPEQLEAKDEVKMRQIESTNPSKNQQVELHSPPKQKQPSEKPRQELYSPPKQEPPSEKQRQELHSPPKQKQPSENQRQEPNSPPKREQPSKNQHQELLSPPKQQQPSKNQDQEPHSPPKQQQPSENQRQQPEKKTPPKPKPPERKEPPKLPPPESRKQTKDHQTKSKDIPKLQRSKSFVGSPEISLIACERRHSVAIMAKEVDVIEQPSAPIETITIEDDDDSEEEPFQHTPQPKKKPIVLPILPAGITISTTRRSSGPAAKNAKNIISSRKSSSSSSNSDVVEVPVSVSKLKEDLSLLPGISIVKAESLPLTKEDFERSLRCDEQVPSTPPSSSSSASVASDMLTPPKSVEPVAPRAPKNGDLHIQEALPPPGSRANALKKNMHQNLPMLQWRGQQPANLQNSSLRFELNRFNLLQLNERCEPRQGPANYFERALYDRPGRRPSGSVHPLLYLCQRCNCHGPAADFLAPHYCSVHCVRRGQKRRLPPSSQTESKISRTQPESKTKEQSSIRPAPSNNKAPAKTLEQPNRAKEKGKKAFRWSEYLKSKGRDVAAPIHLFLNPFPITPNCFERGMKLEAIDPENCSLFCVCTIAEIRGYRLRLSFDGYSSMYDFWVNADSQDIFPPGWCEETNRVLQAPKGYCSERFNWNRYLVKTGVKAAPRSLFTHLNVTPQAGIRNGFIVGMHLEAEDLNDTGKICVATIADTLDERIRVHFDGWDDCYDLWVHISSPYIHPCGWHEGRQQLIVPPDYQKSVFSWRDYIADVGGIAAPKHLFMPRQPMEFHGRMKLEVVDQRNPCLIRPATVVTRKGYRVQIHLDCWPTEYYFWLEDDSPDLHPIGWCEATSHDLETPPGFLQSKPMMPCDTEGCRGYGNAKRFNLNVHALQDCCPYAPDNWRQWRSKTVKPPRVAPESIWRGPERKFKRTSPEHDRVDVSKKYKPEVLPPKAPKTENKPEVKQKGSRRKAKHVPKQEKPGPKEQQPKKQEPDPRSLALANPIVKDYGPQYVQNYRLWQQNSAFDLDQVRSNPLNWTKWDVFEYIEHALESEEIAKTLFEEDIDGRALLMIGRQELEKYLKLKMGPAVKLYSLIVNLRIAVVCKFETTTTGLGIYAVAKKMKMKKEKLDSPVSAKEKVNGFKVSRIDFDAERSESGDDEEDVVLDSEDFLSVEACHMDEDEEMDSDVDADPDVVMVPLGTRRPMTAS</sequence>
<dbReference type="GO" id="GO:0042393">
    <property type="term" value="F:histone binding"/>
    <property type="evidence" value="ECO:0007669"/>
    <property type="project" value="TreeGrafter"/>
</dbReference>
<dbReference type="HOGENOM" id="CLU_002164_0_0_1"/>
<feature type="compositionally biased region" description="Basic and acidic residues" evidence="10">
    <location>
        <begin position="1463"/>
        <end position="1473"/>
    </location>
</feature>
<feature type="compositionally biased region" description="Low complexity" evidence="10">
    <location>
        <begin position="849"/>
        <end position="859"/>
    </location>
</feature>
<dbReference type="KEGG" id="dan:6501486"/>
<dbReference type="PANTHER" id="PTHR12247:SF131">
    <property type="entry name" value="LD05287P"/>
    <property type="match status" value="1"/>
</dbReference>
<dbReference type="InterPro" id="IPR003118">
    <property type="entry name" value="Pointed_dom"/>
</dbReference>
<dbReference type="GO" id="GO:0008270">
    <property type="term" value="F:zinc ion binding"/>
    <property type="evidence" value="ECO:0007669"/>
    <property type="project" value="UniProtKB-KW"/>
</dbReference>
<evidence type="ECO:0000256" key="2">
    <source>
        <dbReference type="ARBA" id="ARBA00022723"/>
    </source>
</evidence>
<feature type="compositionally biased region" description="Polar residues" evidence="10">
    <location>
        <begin position="1005"/>
        <end position="1017"/>
    </location>
</feature>
<feature type="compositionally biased region" description="Basic and acidic residues" evidence="10">
    <location>
        <begin position="1484"/>
        <end position="1503"/>
    </location>
</feature>
<dbReference type="CDD" id="cd20102">
    <property type="entry name" value="MBT_L3MBTL1-like_rpt2"/>
    <property type="match status" value="1"/>
</dbReference>
<dbReference type="GO" id="GO:0035190">
    <property type="term" value="P:syncytial nuclear migration"/>
    <property type="evidence" value="ECO:0007669"/>
    <property type="project" value="EnsemblMetazoa"/>
</dbReference>
<dbReference type="eggNOG" id="KOG3766">
    <property type="taxonomic scope" value="Eukaryota"/>
</dbReference>
<feature type="compositionally biased region" description="Low complexity" evidence="10">
    <location>
        <begin position="786"/>
        <end position="799"/>
    </location>
</feature>
<dbReference type="GO" id="GO:0005737">
    <property type="term" value="C:cytoplasm"/>
    <property type="evidence" value="ECO:0007669"/>
    <property type="project" value="EnsemblMetazoa"/>
</dbReference>
<dbReference type="Gene3D" id="2.30.30.140">
    <property type="match status" value="3"/>
</dbReference>
<dbReference type="CDD" id="cd20101">
    <property type="entry name" value="MBT_L3MBTL1-like_rpt1"/>
    <property type="match status" value="1"/>
</dbReference>
<dbReference type="GO" id="GO:0010629">
    <property type="term" value="P:negative regulation of gene expression"/>
    <property type="evidence" value="ECO:0007669"/>
    <property type="project" value="EnsemblMetazoa"/>
</dbReference>
<evidence type="ECO:0000256" key="5">
    <source>
        <dbReference type="ARBA" id="ARBA00022833"/>
    </source>
</evidence>
<evidence type="ECO:0000256" key="9">
    <source>
        <dbReference type="PROSITE-ProRule" id="PRU00459"/>
    </source>
</evidence>
<dbReference type="InterPro" id="IPR002515">
    <property type="entry name" value="Znf_C2H2C"/>
</dbReference>
<dbReference type="GO" id="GO:0000122">
    <property type="term" value="P:negative regulation of transcription by RNA polymerase II"/>
    <property type="evidence" value="ECO:0007669"/>
    <property type="project" value="EnsemblMetazoa"/>
</dbReference>
<feature type="compositionally biased region" description="Basic and acidic residues" evidence="10">
    <location>
        <begin position="1432"/>
        <end position="1455"/>
    </location>
</feature>
<feature type="compositionally biased region" description="Basic and acidic residues" evidence="10">
    <location>
        <begin position="647"/>
        <end position="688"/>
    </location>
</feature>
<protein>
    <recommendedName>
        <fullName evidence="11">PNT domain-containing protein</fullName>
    </recommendedName>
</protein>
<feature type="compositionally biased region" description="Low complexity" evidence="10">
    <location>
        <begin position="612"/>
        <end position="626"/>
    </location>
</feature>
<dbReference type="Gene3D" id="1.10.150.50">
    <property type="entry name" value="Transcription Factor, Ets-1"/>
    <property type="match status" value="1"/>
</dbReference>
<evidence type="ECO:0000256" key="1">
    <source>
        <dbReference type="ARBA" id="ARBA00004123"/>
    </source>
</evidence>
<feature type="region of interest" description="Disordered" evidence="10">
    <location>
        <begin position="1417"/>
        <end position="1504"/>
    </location>
</feature>
<evidence type="ECO:0000256" key="8">
    <source>
        <dbReference type="ARBA" id="ARBA00023242"/>
    </source>
</evidence>
<feature type="compositionally biased region" description="Polar residues" evidence="10">
    <location>
        <begin position="585"/>
        <end position="597"/>
    </location>
</feature>
<dbReference type="CDD" id="cd20103">
    <property type="entry name" value="MBT_L3MBTL1-like_rpt3"/>
    <property type="match status" value="1"/>
</dbReference>
<dbReference type="PhylomeDB" id="B3LXL7"/>
<name>B3LXL7_DROAN</name>
<dbReference type="GeneID" id="6501486"/>
<dbReference type="SUPFAM" id="SSF63748">
    <property type="entry name" value="Tudor/PWWP/MBT"/>
    <property type="match status" value="3"/>
</dbReference>
<proteinExistence type="predicted"/>
<keyword evidence="3" id="KW-0677">Repeat</keyword>
<dbReference type="InterPro" id="IPR050548">
    <property type="entry name" value="PcG_chromatin_remod_factors"/>
</dbReference>
<dbReference type="GO" id="GO:0090575">
    <property type="term" value="C:RNA polymerase II transcription regulator complex"/>
    <property type="evidence" value="ECO:0007669"/>
    <property type="project" value="EnsemblMetazoa"/>
</dbReference>
<feature type="compositionally biased region" description="Polar residues" evidence="10">
    <location>
        <begin position="433"/>
        <end position="463"/>
    </location>
</feature>
<dbReference type="GO" id="GO:0031523">
    <property type="term" value="C:Myb complex"/>
    <property type="evidence" value="ECO:0007669"/>
    <property type="project" value="EnsemblMetazoa"/>
</dbReference>
<organism evidence="12 13">
    <name type="scientific">Drosophila ananassae</name>
    <name type="common">Fruit fly</name>
    <dbReference type="NCBI Taxonomy" id="7217"/>
    <lineage>
        <taxon>Eukaryota</taxon>
        <taxon>Metazoa</taxon>
        <taxon>Ecdysozoa</taxon>
        <taxon>Arthropoda</taxon>
        <taxon>Hexapoda</taxon>
        <taxon>Insecta</taxon>
        <taxon>Pterygota</taxon>
        <taxon>Neoptera</taxon>
        <taxon>Endopterygota</taxon>
        <taxon>Diptera</taxon>
        <taxon>Brachycera</taxon>
        <taxon>Muscomorpha</taxon>
        <taxon>Ephydroidea</taxon>
        <taxon>Drosophilidae</taxon>
        <taxon>Drosophila</taxon>
        <taxon>Sophophora</taxon>
    </lineage>
</organism>
<feature type="region of interest" description="Disordered" evidence="10">
    <location>
        <begin position="1000"/>
        <end position="1054"/>
    </location>
</feature>
<evidence type="ECO:0000313" key="13">
    <source>
        <dbReference type="Proteomes" id="UP000007801"/>
    </source>
</evidence>
<dbReference type="GO" id="GO:0042659">
    <property type="term" value="P:regulation of cell fate specification"/>
    <property type="evidence" value="ECO:0007669"/>
    <property type="project" value="EnsemblMetazoa"/>
</dbReference>
<feature type="domain" description="PNT" evidence="11">
    <location>
        <begin position="1521"/>
        <end position="1610"/>
    </location>
</feature>
<keyword evidence="8" id="KW-0539">Nucleus</keyword>
<dbReference type="InterPro" id="IPR013761">
    <property type="entry name" value="SAM/pointed_sf"/>
</dbReference>
<dbReference type="Proteomes" id="UP000007801">
    <property type="component" value="Unassembled WGS sequence"/>
</dbReference>
<reference evidence="12 13" key="1">
    <citation type="journal article" date="2007" name="Nature">
        <title>Evolution of genes and genomes on the Drosophila phylogeny.</title>
        <authorList>
            <consortium name="Drosophila 12 Genomes Consortium"/>
            <person name="Clark A.G."/>
            <person name="Eisen M.B."/>
            <person name="Smith D.R."/>
            <person name="Bergman C.M."/>
            <person name="Oliver B."/>
            <person name="Markow T.A."/>
            <person name="Kaufman T.C."/>
            <person name="Kellis M."/>
            <person name="Gelbart W."/>
            <person name="Iyer V.N."/>
            <person name="Pollard D.A."/>
            <person name="Sackton T.B."/>
            <person name="Larracuente A.M."/>
            <person name="Singh N.D."/>
            <person name="Abad J.P."/>
            <person name="Abt D.N."/>
            <person name="Adryan B."/>
            <person name="Aguade M."/>
            <person name="Akashi H."/>
            <person name="Anderson W.W."/>
            <person name="Aquadro C.F."/>
            <person name="Ardell D.H."/>
            <person name="Arguello R."/>
            <person name="Artieri C.G."/>
            <person name="Barbash D.A."/>
            <person name="Barker D."/>
            <person name="Barsanti P."/>
            <person name="Batterham P."/>
            <person name="Batzoglou S."/>
            <person name="Begun D."/>
            <person name="Bhutkar A."/>
            <person name="Blanco E."/>
            <person name="Bosak S.A."/>
            <person name="Bradley R.K."/>
            <person name="Brand A.D."/>
            <person name="Brent M.R."/>
            <person name="Brooks A.N."/>
            <person name="Brown R.H."/>
            <person name="Butlin R.K."/>
            <person name="Caggese C."/>
            <person name="Calvi B.R."/>
            <person name="Bernardo de Carvalho A."/>
            <person name="Caspi A."/>
            <person name="Castrezana S."/>
            <person name="Celniker S.E."/>
            <person name="Chang J.L."/>
            <person name="Chapple C."/>
            <person name="Chatterji S."/>
            <person name="Chinwalla A."/>
            <person name="Civetta A."/>
            <person name="Clifton S.W."/>
            <person name="Comeron J.M."/>
            <person name="Costello J.C."/>
            <person name="Coyne J.A."/>
            <person name="Daub J."/>
            <person name="David R.G."/>
            <person name="Delcher A.L."/>
            <person name="Delehaunty K."/>
            <person name="Do C.B."/>
            <person name="Ebling H."/>
            <person name="Edwards K."/>
            <person name="Eickbush T."/>
            <person name="Evans J.D."/>
            <person name="Filipski A."/>
            <person name="Findeiss S."/>
            <person name="Freyhult E."/>
            <person name="Fulton L."/>
            <person name="Fulton R."/>
            <person name="Garcia A.C."/>
            <person name="Gardiner A."/>
            <person name="Garfield D.A."/>
            <person name="Garvin B.E."/>
            <person name="Gibson G."/>
            <person name="Gilbert D."/>
            <person name="Gnerre S."/>
            <person name="Godfrey J."/>
            <person name="Good R."/>
            <person name="Gotea V."/>
            <person name="Gravely B."/>
            <person name="Greenberg A.J."/>
            <person name="Griffiths-Jones S."/>
            <person name="Gross S."/>
            <person name="Guigo R."/>
            <person name="Gustafson E.A."/>
            <person name="Haerty W."/>
            <person name="Hahn M.W."/>
            <person name="Halligan D.L."/>
            <person name="Halpern A.L."/>
            <person name="Halter G.M."/>
            <person name="Han M.V."/>
            <person name="Heger A."/>
            <person name="Hillier L."/>
            <person name="Hinrichs A.S."/>
            <person name="Holmes I."/>
            <person name="Hoskins R.A."/>
            <person name="Hubisz M.J."/>
            <person name="Hultmark D."/>
            <person name="Huntley M.A."/>
            <person name="Jaffe D.B."/>
            <person name="Jagadeeshan S."/>
            <person name="Jeck W.R."/>
            <person name="Johnson J."/>
            <person name="Jones C.D."/>
            <person name="Jordan W.C."/>
            <person name="Karpen G.H."/>
            <person name="Kataoka E."/>
            <person name="Keightley P.D."/>
            <person name="Kheradpour P."/>
            <person name="Kirkness E.F."/>
            <person name="Koerich L.B."/>
            <person name="Kristiansen K."/>
            <person name="Kudrna D."/>
            <person name="Kulathinal R.J."/>
            <person name="Kumar S."/>
            <person name="Kwok R."/>
            <person name="Lander E."/>
            <person name="Langley C.H."/>
            <person name="Lapoint R."/>
            <person name="Lazzaro B.P."/>
            <person name="Lee S.J."/>
            <person name="Levesque L."/>
            <person name="Li R."/>
            <person name="Lin C.F."/>
            <person name="Lin M.F."/>
            <person name="Lindblad-Toh K."/>
            <person name="Llopart A."/>
            <person name="Long M."/>
            <person name="Low L."/>
            <person name="Lozovsky E."/>
            <person name="Lu J."/>
            <person name="Luo M."/>
            <person name="Machado C.A."/>
            <person name="Makalowski W."/>
            <person name="Marzo M."/>
            <person name="Matsuda M."/>
            <person name="Matzkin L."/>
            <person name="McAllister B."/>
            <person name="McBride C.S."/>
            <person name="McKernan B."/>
            <person name="McKernan K."/>
            <person name="Mendez-Lago M."/>
            <person name="Minx P."/>
            <person name="Mollenhauer M.U."/>
            <person name="Montooth K."/>
            <person name="Mount S.M."/>
            <person name="Mu X."/>
            <person name="Myers E."/>
            <person name="Negre B."/>
            <person name="Newfeld S."/>
            <person name="Nielsen R."/>
            <person name="Noor M.A."/>
            <person name="O'Grady P."/>
            <person name="Pachter L."/>
            <person name="Papaceit M."/>
            <person name="Parisi M.J."/>
            <person name="Parisi M."/>
            <person name="Parts L."/>
            <person name="Pedersen J.S."/>
            <person name="Pesole G."/>
            <person name="Phillippy A.M."/>
            <person name="Ponting C.P."/>
            <person name="Pop M."/>
            <person name="Porcelli D."/>
            <person name="Powell J.R."/>
            <person name="Prohaska S."/>
            <person name="Pruitt K."/>
            <person name="Puig M."/>
            <person name="Quesneville H."/>
            <person name="Ram K.R."/>
            <person name="Rand D."/>
            <person name="Rasmussen M.D."/>
            <person name="Reed L.K."/>
            <person name="Reenan R."/>
            <person name="Reily A."/>
            <person name="Remington K.A."/>
            <person name="Rieger T.T."/>
            <person name="Ritchie M.G."/>
            <person name="Robin C."/>
            <person name="Rogers Y.H."/>
            <person name="Rohde C."/>
            <person name="Rozas J."/>
            <person name="Rubenfield M.J."/>
            <person name="Ruiz A."/>
            <person name="Russo S."/>
            <person name="Salzberg S.L."/>
            <person name="Sanchez-Gracia A."/>
            <person name="Saranga D.J."/>
            <person name="Sato H."/>
            <person name="Schaeffer S.W."/>
            <person name="Schatz M.C."/>
            <person name="Schlenke T."/>
            <person name="Schwartz R."/>
            <person name="Segarra C."/>
            <person name="Singh R.S."/>
            <person name="Sirot L."/>
            <person name="Sirota M."/>
            <person name="Sisneros N.B."/>
            <person name="Smith C.D."/>
            <person name="Smith T.F."/>
            <person name="Spieth J."/>
            <person name="Stage D.E."/>
            <person name="Stark A."/>
            <person name="Stephan W."/>
            <person name="Strausberg R.L."/>
            <person name="Strempel S."/>
            <person name="Sturgill D."/>
            <person name="Sutton G."/>
            <person name="Sutton G.G."/>
            <person name="Tao W."/>
            <person name="Teichmann S."/>
            <person name="Tobari Y.N."/>
            <person name="Tomimura Y."/>
            <person name="Tsolas J.M."/>
            <person name="Valente V.L."/>
            <person name="Venter E."/>
            <person name="Venter J.C."/>
            <person name="Vicario S."/>
            <person name="Vieira F.G."/>
            <person name="Vilella A.J."/>
            <person name="Villasante A."/>
            <person name="Walenz B."/>
            <person name="Wang J."/>
            <person name="Wasserman M."/>
            <person name="Watts T."/>
            <person name="Wilson D."/>
            <person name="Wilson R.K."/>
            <person name="Wing R.A."/>
            <person name="Wolfner M.F."/>
            <person name="Wong A."/>
            <person name="Wong G.K."/>
            <person name="Wu C.I."/>
            <person name="Wu G."/>
            <person name="Yamamoto D."/>
            <person name="Yang H.P."/>
            <person name="Yang S.P."/>
            <person name="Yorke J.A."/>
            <person name="Yoshida K."/>
            <person name="Zdobnov E."/>
            <person name="Zhang P."/>
            <person name="Zhang Y."/>
            <person name="Zimin A.V."/>
            <person name="Baldwin J."/>
            <person name="Abdouelleil A."/>
            <person name="Abdulkadir J."/>
            <person name="Abebe A."/>
            <person name="Abera B."/>
            <person name="Abreu J."/>
            <person name="Acer S.C."/>
            <person name="Aftuck L."/>
            <person name="Alexander A."/>
            <person name="An P."/>
            <person name="Anderson E."/>
            <person name="Anderson S."/>
            <person name="Arachi H."/>
            <person name="Azer M."/>
            <person name="Bachantsang P."/>
            <person name="Barry A."/>
            <person name="Bayul T."/>
            <person name="Berlin A."/>
            <person name="Bessette D."/>
            <person name="Bloom T."/>
            <person name="Blye J."/>
            <person name="Boguslavskiy L."/>
            <person name="Bonnet C."/>
            <person name="Boukhgalter B."/>
            <person name="Bourzgui I."/>
            <person name="Brown A."/>
            <person name="Cahill P."/>
            <person name="Channer S."/>
            <person name="Cheshatsang Y."/>
            <person name="Chuda L."/>
            <person name="Citroen M."/>
            <person name="Collymore A."/>
            <person name="Cooke P."/>
            <person name="Costello M."/>
            <person name="D'Aco K."/>
            <person name="Daza R."/>
            <person name="De Haan G."/>
            <person name="DeGray S."/>
            <person name="DeMaso C."/>
            <person name="Dhargay N."/>
            <person name="Dooley K."/>
            <person name="Dooley E."/>
            <person name="Doricent M."/>
            <person name="Dorje P."/>
            <person name="Dorjee K."/>
            <person name="Dupes A."/>
            <person name="Elong R."/>
            <person name="Falk J."/>
            <person name="Farina A."/>
            <person name="Faro S."/>
            <person name="Ferguson D."/>
            <person name="Fisher S."/>
            <person name="Foley C.D."/>
            <person name="Franke A."/>
            <person name="Friedrich D."/>
            <person name="Gadbois L."/>
            <person name="Gearin G."/>
            <person name="Gearin C.R."/>
            <person name="Giannoukos G."/>
            <person name="Goode T."/>
            <person name="Graham J."/>
            <person name="Grandbois E."/>
            <person name="Grewal S."/>
            <person name="Gyaltsen K."/>
            <person name="Hafez N."/>
            <person name="Hagos B."/>
            <person name="Hall J."/>
            <person name="Henson C."/>
            <person name="Hollinger A."/>
            <person name="Honan T."/>
            <person name="Huard M.D."/>
            <person name="Hughes L."/>
            <person name="Hurhula B."/>
            <person name="Husby M.E."/>
            <person name="Kamat A."/>
            <person name="Kanga B."/>
            <person name="Kashin S."/>
            <person name="Khazanovich D."/>
            <person name="Kisner P."/>
            <person name="Lance K."/>
            <person name="Lara M."/>
            <person name="Lee W."/>
            <person name="Lennon N."/>
            <person name="Letendre F."/>
            <person name="LeVine R."/>
            <person name="Lipovsky A."/>
            <person name="Liu X."/>
            <person name="Liu J."/>
            <person name="Liu S."/>
            <person name="Lokyitsang T."/>
            <person name="Lokyitsang Y."/>
            <person name="Lubonja R."/>
            <person name="Lui A."/>
            <person name="MacDonald P."/>
            <person name="Magnisalis V."/>
            <person name="Maru K."/>
            <person name="Matthews C."/>
            <person name="McCusker W."/>
            <person name="McDonough S."/>
            <person name="Mehta T."/>
            <person name="Meldrim J."/>
            <person name="Meneus L."/>
            <person name="Mihai O."/>
            <person name="Mihalev A."/>
            <person name="Mihova T."/>
            <person name="Mittelman R."/>
            <person name="Mlenga V."/>
            <person name="Montmayeur A."/>
            <person name="Mulrain L."/>
            <person name="Navidi A."/>
            <person name="Naylor J."/>
            <person name="Negash T."/>
            <person name="Nguyen T."/>
            <person name="Nguyen N."/>
            <person name="Nicol R."/>
            <person name="Norbu C."/>
            <person name="Norbu N."/>
            <person name="Novod N."/>
            <person name="O'Neill B."/>
            <person name="Osman S."/>
            <person name="Markiewicz E."/>
            <person name="Oyono O.L."/>
            <person name="Patti C."/>
            <person name="Phunkhang P."/>
            <person name="Pierre F."/>
            <person name="Priest M."/>
            <person name="Raghuraman S."/>
            <person name="Rege F."/>
            <person name="Reyes R."/>
            <person name="Rise C."/>
            <person name="Rogov P."/>
            <person name="Ross K."/>
            <person name="Ryan E."/>
            <person name="Settipalli S."/>
            <person name="Shea T."/>
            <person name="Sherpa N."/>
            <person name="Shi L."/>
            <person name="Shih D."/>
            <person name="Sparrow T."/>
            <person name="Spaulding J."/>
            <person name="Stalker J."/>
            <person name="Stange-Thomann N."/>
            <person name="Stavropoulos S."/>
            <person name="Stone C."/>
            <person name="Strader C."/>
            <person name="Tesfaye S."/>
            <person name="Thomson T."/>
            <person name="Thoulutsang Y."/>
            <person name="Thoulutsang D."/>
            <person name="Topham K."/>
            <person name="Topping I."/>
            <person name="Tsamla T."/>
            <person name="Vassiliev H."/>
            <person name="Vo A."/>
            <person name="Wangchuk T."/>
            <person name="Wangdi T."/>
            <person name="Weiand M."/>
            <person name="Wilkinson J."/>
            <person name="Wilson A."/>
            <person name="Yadav S."/>
            <person name="Young G."/>
            <person name="Yu Q."/>
            <person name="Zembek L."/>
            <person name="Zhong D."/>
            <person name="Zimmer A."/>
            <person name="Zwirko Z."/>
            <person name="Jaffe D.B."/>
            <person name="Alvarez P."/>
            <person name="Brockman W."/>
            <person name="Butler J."/>
            <person name="Chin C."/>
            <person name="Gnerre S."/>
            <person name="Grabherr M."/>
            <person name="Kleber M."/>
            <person name="Mauceli E."/>
            <person name="MacCallum I."/>
        </authorList>
    </citation>
    <scope>NUCLEOTIDE SEQUENCE [LARGE SCALE GENOMIC DNA]</scope>
    <source>
        <strain evidence="13">Tucson 14024-0371.13</strain>
    </source>
</reference>
<keyword evidence="6" id="KW-0805">Transcription regulation</keyword>
<dbReference type="PROSITE" id="PS51802">
    <property type="entry name" value="ZF_CCHHC"/>
    <property type="match status" value="1"/>
</dbReference>
<keyword evidence="4" id="KW-0863">Zinc-finger</keyword>
<feature type="compositionally biased region" description="Low complexity" evidence="10">
    <location>
        <begin position="635"/>
        <end position="646"/>
    </location>
</feature>
<comment type="subcellular location">
    <subcellularLocation>
        <location evidence="1">Nucleus</location>
    </subcellularLocation>
</comment>
<feature type="compositionally biased region" description="Basic and acidic residues" evidence="10">
    <location>
        <begin position="509"/>
        <end position="532"/>
    </location>
</feature>
<evidence type="ECO:0000259" key="11">
    <source>
        <dbReference type="SMART" id="SM00251"/>
    </source>
</evidence>
<feature type="repeat" description="MBT" evidence="9">
    <location>
        <begin position="1056"/>
        <end position="1155"/>
    </location>
</feature>
<dbReference type="InterPro" id="IPR004092">
    <property type="entry name" value="Mbt"/>
</dbReference>
<evidence type="ECO:0000256" key="10">
    <source>
        <dbReference type="SAM" id="MobiDB-lite"/>
    </source>
</evidence>
<dbReference type="GO" id="GO:0043035">
    <property type="term" value="F:chromatin insulator sequence binding"/>
    <property type="evidence" value="ECO:0007669"/>
    <property type="project" value="EnsemblMetazoa"/>
</dbReference>
<dbReference type="OMA" id="WDDCYDL"/>
<dbReference type="SUPFAM" id="SSF47769">
    <property type="entry name" value="SAM/Pointed domain"/>
    <property type="match status" value="1"/>
</dbReference>
<feature type="compositionally biased region" description="Basic residues" evidence="10">
    <location>
        <begin position="1474"/>
        <end position="1483"/>
    </location>
</feature>
<evidence type="ECO:0000256" key="6">
    <source>
        <dbReference type="ARBA" id="ARBA00023015"/>
    </source>
</evidence>
<keyword evidence="13" id="KW-1185">Reference proteome</keyword>
<dbReference type="STRING" id="7217.B3LXL7"/>
<dbReference type="InParanoid" id="B3LXL7"/>
<feature type="compositionally biased region" description="Acidic residues" evidence="10">
    <location>
        <begin position="733"/>
        <end position="743"/>
    </location>
</feature>